<dbReference type="AlphaFoldDB" id="A0A8H5I410"/>
<accession>A0A8H5I410</accession>
<dbReference type="Proteomes" id="UP000582016">
    <property type="component" value="Unassembled WGS sequence"/>
</dbReference>
<keyword evidence="2" id="KW-0858">Xylan degradation</keyword>
<feature type="chain" id="PRO_5034568317" evidence="1">
    <location>
        <begin position="20"/>
        <end position="41"/>
    </location>
</feature>
<protein>
    <submittedName>
        <fullName evidence="2">Endo-1 4-beta-xylanase</fullName>
    </submittedName>
</protein>
<dbReference type="GO" id="GO:0016798">
    <property type="term" value="F:hydrolase activity, acting on glycosyl bonds"/>
    <property type="evidence" value="ECO:0007669"/>
    <property type="project" value="UniProtKB-KW"/>
</dbReference>
<keyword evidence="2" id="KW-0624">Polysaccharide degradation</keyword>
<dbReference type="GO" id="GO:0045493">
    <property type="term" value="P:xylan catabolic process"/>
    <property type="evidence" value="ECO:0007669"/>
    <property type="project" value="UniProtKB-KW"/>
</dbReference>
<keyword evidence="3" id="KW-1185">Reference proteome</keyword>
<keyword evidence="2" id="KW-0326">Glycosidase</keyword>
<dbReference type="OrthoDB" id="2115822at2759"/>
<feature type="signal peptide" evidence="1">
    <location>
        <begin position="1"/>
        <end position="19"/>
    </location>
</feature>
<evidence type="ECO:0000313" key="2">
    <source>
        <dbReference type="EMBL" id="KAF5529064.1"/>
    </source>
</evidence>
<keyword evidence="2" id="KW-0378">Hydrolase</keyword>
<sequence>MVHFTSVFAGLSLVAGSLAAPSKEGLFSKITKRAGTPNSSG</sequence>
<evidence type="ECO:0000313" key="3">
    <source>
        <dbReference type="Proteomes" id="UP000582016"/>
    </source>
</evidence>
<keyword evidence="1" id="KW-0732">Signal</keyword>
<reference evidence="2 3" key="1">
    <citation type="submission" date="2020-05" db="EMBL/GenBank/DDBJ databases">
        <title>Identification and distribution of gene clusters putatively required for synthesis of sphingolipid metabolism inhibitors in phylogenetically diverse species of the filamentous fungus Fusarium.</title>
        <authorList>
            <person name="Kim H.-S."/>
            <person name="Busman M."/>
            <person name="Brown D.W."/>
            <person name="Divon H."/>
            <person name="Uhlig S."/>
            <person name="Proctor R.H."/>
        </authorList>
    </citation>
    <scope>NUCLEOTIDE SEQUENCE [LARGE SCALE GENOMIC DNA]</scope>
    <source>
        <strain evidence="2 3">NRRL 13617</strain>
    </source>
</reference>
<evidence type="ECO:0000256" key="1">
    <source>
        <dbReference type="SAM" id="SignalP"/>
    </source>
</evidence>
<dbReference type="EMBL" id="JAAOAQ010001352">
    <property type="protein sequence ID" value="KAF5529064.1"/>
    <property type="molecule type" value="Genomic_DNA"/>
</dbReference>
<organism evidence="2 3">
    <name type="scientific">Fusarium phyllophilum</name>
    <dbReference type="NCBI Taxonomy" id="47803"/>
    <lineage>
        <taxon>Eukaryota</taxon>
        <taxon>Fungi</taxon>
        <taxon>Dikarya</taxon>
        <taxon>Ascomycota</taxon>
        <taxon>Pezizomycotina</taxon>
        <taxon>Sordariomycetes</taxon>
        <taxon>Hypocreomycetidae</taxon>
        <taxon>Hypocreales</taxon>
        <taxon>Nectriaceae</taxon>
        <taxon>Fusarium</taxon>
        <taxon>Fusarium fujikuroi species complex</taxon>
    </lineage>
</organism>
<feature type="non-terminal residue" evidence="2">
    <location>
        <position position="41"/>
    </location>
</feature>
<keyword evidence="2" id="KW-0119">Carbohydrate metabolism</keyword>
<comment type="caution">
    <text evidence="2">The sequence shown here is derived from an EMBL/GenBank/DDBJ whole genome shotgun (WGS) entry which is preliminary data.</text>
</comment>
<gene>
    <name evidence="2" type="ORF">FPHYL_14275</name>
</gene>
<name>A0A8H5I410_9HYPO</name>
<proteinExistence type="predicted"/>